<dbReference type="EMBL" id="REGN01001737">
    <property type="protein sequence ID" value="RNA32848.1"/>
    <property type="molecule type" value="Genomic_DNA"/>
</dbReference>
<dbReference type="OrthoDB" id="119028at2759"/>
<dbReference type="AlphaFoldDB" id="A0A3M7SB97"/>
<proteinExistence type="predicted"/>
<name>A0A3M7SB97_BRAPC</name>
<sequence>MTSTKERNILKKRRGINREWIYVDMFDDNEAADLWLKNKTKWLKEDTYSTNDGDKIICRCNLVKRRGPQCDAKLMLLFNADNLKAKRFESGNHTPDKINEGVIKRGLVDETKKLIERYLDLKILMKSPKIGENQIR</sequence>
<accession>A0A3M7SB97</accession>
<reference evidence="1 2" key="1">
    <citation type="journal article" date="2018" name="Sci. Rep.">
        <title>Genomic signatures of local adaptation to the degree of environmental predictability in rotifers.</title>
        <authorList>
            <person name="Franch-Gras L."/>
            <person name="Hahn C."/>
            <person name="Garcia-Roger E.M."/>
            <person name="Carmona M.J."/>
            <person name="Serra M."/>
            <person name="Gomez A."/>
        </authorList>
    </citation>
    <scope>NUCLEOTIDE SEQUENCE [LARGE SCALE GENOMIC DNA]</scope>
    <source>
        <strain evidence="1">HYR1</strain>
    </source>
</reference>
<evidence type="ECO:0000313" key="1">
    <source>
        <dbReference type="EMBL" id="RNA32848.1"/>
    </source>
</evidence>
<comment type="caution">
    <text evidence="1">The sequence shown here is derived from an EMBL/GenBank/DDBJ whole genome shotgun (WGS) entry which is preliminary data.</text>
</comment>
<keyword evidence="2" id="KW-1185">Reference proteome</keyword>
<evidence type="ECO:0008006" key="3">
    <source>
        <dbReference type="Google" id="ProtNLM"/>
    </source>
</evidence>
<gene>
    <name evidence="1" type="ORF">BpHYR1_046568</name>
</gene>
<dbReference type="Proteomes" id="UP000276133">
    <property type="component" value="Unassembled WGS sequence"/>
</dbReference>
<organism evidence="1 2">
    <name type="scientific">Brachionus plicatilis</name>
    <name type="common">Marine rotifer</name>
    <name type="synonym">Brachionus muelleri</name>
    <dbReference type="NCBI Taxonomy" id="10195"/>
    <lineage>
        <taxon>Eukaryota</taxon>
        <taxon>Metazoa</taxon>
        <taxon>Spiralia</taxon>
        <taxon>Gnathifera</taxon>
        <taxon>Rotifera</taxon>
        <taxon>Eurotatoria</taxon>
        <taxon>Monogononta</taxon>
        <taxon>Pseudotrocha</taxon>
        <taxon>Ploima</taxon>
        <taxon>Brachionidae</taxon>
        <taxon>Brachionus</taxon>
    </lineage>
</organism>
<protein>
    <recommendedName>
        <fullName evidence="3">SWIM-type domain-containing protein</fullName>
    </recommendedName>
</protein>
<evidence type="ECO:0000313" key="2">
    <source>
        <dbReference type="Proteomes" id="UP000276133"/>
    </source>
</evidence>